<proteinExistence type="predicted"/>
<sequence>MKNLPENNFWNEIKDRLDHYAEEPADDSWDKIAGAINNTPQPRIIAWLERRASSTQVSLAGFAFLVALAAGDQAATTWGSFVADAGVERVEENTATVQQEHSARAANVHDQQSAARETSGKMNSVGDVNDAGRNVVHRSDQQKIAAHTDPGKVALSETSPIAPLDTTGIVDPVYTGKHGLSAEMGPAVDTVDQKDPDKKKKDVVVTTREKKEAEKKDAQLHIPMVYFQVGPSLAFHKITPSTSDDVTITDLEESGVFATDRAGFSVEAGFQYPVLPRLEVYGGLSYYQQNQNIRYTLARAASGGVSGNADDGYVFTPATGTHEVKYTMRNAGVSAGVFYRVKTHLLEHKLGVGVLYQQGFQSAAGEGSAYTNKGSKYWQYQLQYRMEAGLNDHMRLYFQPGYTHAFHVDEKLNGLFTIKPYRAGISVGIVYLFKK</sequence>
<dbReference type="RefSeq" id="WP_254094036.1">
    <property type="nucleotide sequence ID" value="NZ_JAHESC010000070.1"/>
</dbReference>
<evidence type="ECO:0000313" key="2">
    <source>
        <dbReference type="EMBL" id="MBT1690542.1"/>
    </source>
</evidence>
<name>A0AAP2DFX0_9BACT</name>
<evidence type="ECO:0000313" key="3">
    <source>
        <dbReference type="Proteomes" id="UP001319180"/>
    </source>
</evidence>
<dbReference type="EMBL" id="JAHESC010000070">
    <property type="protein sequence ID" value="MBT1690542.1"/>
    <property type="molecule type" value="Genomic_DNA"/>
</dbReference>
<protein>
    <recommendedName>
        <fullName evidence="4">Outer membrane protein beta-barrel domain-containing protein</fullName>
    </recommendedName>
</protein>
<evidence type="ECO:0000256" key="1">
    <source>
        <dbReference type="SAM" id="MobiDB-lite"/>
    </source>
</evidence>
<gene>
    <name evidence="2" type="ORF">KK078_28515</name>
</gene>
<dbReference type="AlphaFoldDB" id="A0AAP2DFX0"/>
<feature type="region of interest" description="Disordered" evidence="1">
    <location>
        <begin position="187"/>
        <end position="210"/>
    </location>
</feature>
<comment type="caution">
    <text evidence="2">The sequence shown here is derived from an EMBL/GenBank/DDBJ whole genome shotgun (WGS) entry which is preliminary data.</text>
</comment>
<feature type="compositionally biased region" description="Polar residues" evidence="1">
    <location>
        <begin position="109"/>
        <end position="122"/>
    </location>
</feature>
<dbReference type="Proteomes" id="UP001319180">
    <property type="component" value="Unassembled WGS sequence"/>
</dbReference>
<organism evidence="2 3">
    <name type="scientific">Dawidia soli</name>
    <dbReference type="NCBI Taxonomy" id="2782352"/>
    <lineage>
        <taxon>Bacteria</taxon>
        <taxon>Pseudomonadati</taxon>
        <taxon>Bacteroidota</taxon>
        <taxon>Cytophagia</taxon>
        <taxon>Cytophagales</taxon>
        <taxon>Chryseotaleaceae</taxon>
        <taxon>Dawidia</taxon>
    </lineage>
</organism>
<feature type="region of interest" description="Disordered" evidence="1">
    <location>
        <begin position="100"/>
        <end position="129"/>
    </location>
</feature>
<evidence type="ECO:0008006" key="4">
    <source>
        <dbReference type="Google" id="ProtNLM"/>
    </source>
</evidence>
<reference evidence="2 3" key="1">
    <citation type="submission" date="2021-05" db="EMBL/GenBank/DDBJ databases">
        <title>A Polyphasic approach of four new species of the genus Ohtaekwangia: Ohtaekwangia histidinii sp. nov., Ohtaekwangia cretensis sp. nov., Ohtaekwangia indiensis sp. nov., Ohtaekwangia reichenbachii sp. nov. from diverse environment.</title>
        <authorList>
            <person name="Octaviana S."/>
        </authorList>
    </citation>
    <scope>NUCLEOTIDE SEQUENCE [LARGE SCALE GENOMIC DNA]</scope>
    <source>
        <strain evidence="2 3">PWU37</strain>
    </source>
</reference>
<keyword evidence="3" id="KW-1185">Reference proteome</keyword>
<accession>A0AAP2DFX0</accession>
<feature type="compositionally biased region" description="Basic and acidic residues" evidence="1">
    <location>
        <begin position="191"/>
        <end position="210"/>
    </location>
</feature>